<dbReference type="AlphaFoldDB" id="M3H7A1"/>
<proteinExistence type="predicted"/>
<dbReference type="EMBL" id="AFME02000372">
    <property type="protein sequence ID" value="EMG08580.1"/>
    <property type="molecule type" value="Genomic_DNA"/>
</dbReference>
<evidence type="ECO:0000313" key="1">
    <source>
        <dbReference type="EMBL" id="EMG08580.1"/>
    </source>
</evidence>
<protein>
    <submittedName>
        <fullName evidence="1">Uncharacterized protein</fullName>
    </submittedName>
</protein>
<feature type="non-terminal residue" evidence="1">
    <location>
        <position position="41"/>
    </location>
</feature>
<dbReference type="Proteomes" id="UP000011776">
    <property type="component" value="Unassembled WGS sequence"/>
</dbReference>
<organism evidence="1 2">
    <name type="scientific">Leptospira interrogans serovar Grippotyphosa str. LT2186</name>
    <dbReference type="NCBI Taxonomy" id="1001599"/>
    <lineage>
        <taxon>Bacteria</taxon>
        <taxon>Pseudomonadati</taxon>
        <taxon>Spirochaetota</taxon>
        <taxon>Spirochaetia</taxon>
        <taxon>Leptospirales</taxon>
        <taxon>Leptospiraceae</taxon>
        <taxon>Leptospira</taxon>
    </lineage>
</organism>
<gene>
    <name evidence="1" type="ORF">LEP1GSC151_0792</name>
</gene>
<reference evidence="1 2" key="1">
    <citation type="submission" date="2013-02" db="EMBL/GenBank/DDBJ databases">
        <authorList>
            <person name="Harkins D.M."/>
            <person name="Durkin A.S."/>
            <person name="Brinkac L.M."/>
            <person name="Haft D.H."/>
            <person name="Selengut J.D."/>
            <person name="Sanka R."/>
            <person name="DePew J."/>
            <person name="Purushe J."/>
            <person name="Tulsiani S.M."/>
            <person name="Graham G.C."/>
            <person name="Burns M.-A."/>
            <person name="Dohnt M.F."/>
            <person name="Smythe L.D."/>
            <person name="McKay D.B."/>
            <person name="Craig S.B."/>
            <person name="Vinetz J.M."/>
            <person name="Sutton G.G."/>
            <person name="Nierman W.C."/>
            <person name="Fouts D.E."/>
        </authorList>
    </citation>
    <scope>NUCLEOTIDE SEQUENCE [LARGE SCALE GENOMIC DNA]</scope>
    <source>
        <strain evidence="1 2">LT2186</strain>
    </source>
</reference>
<accession>M3H7A1</accession>
<sequence>MYSKMNRIEEAVLAGLSGMRRFKIYIPSFVSESFLHFFKEF</sequence>
<comment type="caution">
    <text evidence="1">The sequence shown here is derived from an EMBL/GenBank/DDBJ whole genome shotgun (WGS) entry which is preliminary data.</text>
</comment>
<name>M3H7A1_LEPIR</name>
<evidence type="ECO:0000313" key="2">
    <source>
        <dbReference type="Proteomes" id="UP000011776"/>
    </source>
</evidence>